<dbReference type="HOGENOM" id="CLU_1379283_0_0_1"/>
<dbReference type="OMA" id="QVTKWAA"/>
<evidence type="ECO:0000256" key="6">
    <source>
        <dbReference type="ARBA" id="ARBA00023136"/>
    </source>
</evidence>
<feature type="transmembrane region" description="Helical" evidence="7">
    <location>
        <begin position="111"/>
        <end position="130"/>
    </location>
</feature>
<dbReference type="InterPro" id="IPR019166">
    <property type="entry name" value="MIC26/MIC27"/>
</dbReference>
<evidence type="ECO:0000256" key="1">
    <source>
        <dbReference type="ARBA" id="ARBA00004325"/>
    </source>
</evidence>
<comment type="subunit">
    <text evidence="7">Component of the mitochondrial contact site and cristae organizing system (MICOS) complex.</text>
</comment>
<keyword evidence="5 7" id="KW-0496">Mitochondrion</keyword>
<keyword evidence="7" id="KW-0999">Mitochondrion inner membrane</keyword>
<dbReference type="AlphaFoldDB" id="R7VIR6"/>
<dbReference type="EMBL" id="KB291874">
    <property type="protein sequence ID" value="ELU18524.1"/>
    <property type="molecule type" value="Genomic_DNA"/>
</dbReference>
<gene>
    <name evidence="9" type="ORF">CAPTEDRAFT_219850</name>
</gene>
<name>R7VIR6_CAPTE</name>
<organism evidence="9">
    <name type="scientific">Capitella teleta</name>
    <name type="common">Polychaete worm</name>
    <dbReference type="NCBI Taxonomy" id="283909"/>
    <lineage>
        <taxon>Eukaryota</taxon>
        <taxon>Metazoa</taxon>
        <taxon>Spiralia</taxon>
        <taxon>Lophotrochozoa</taxon>
        <taxon>Annelida</taxon>
        <taxon>Polychaeta</taxon>
        <taxon>Sedentaria</taxon>
        <taxon>Scolecida</taxon>
        <taxon>Capitellidae</taxon>
        <taxon>Capitella</taxon>
    </lineage>
</organism>
<accession>R7VIR6</accession>
<evidence type="ECO:0000256" key="4">
    <source>
        <dbReference type="ARBA" id="ARBA00022989"/>
    </source>
</evidence>
<dbReference type="OrthoDB" id="5973346at2759"/>
<keyword evidence="11" id="KW-1185">Reference proteome</keyword>
<dbReference type="GO" id="GO:0042407">
    <property type="term" value="P:cristae formation"/>
    <property type="evidence" value="ECO:0007669"/>
    <property type="project" value="InterPro"/>
</dbReference>
<evidence type="ECO:0000313" key="11">
    <source>
        <dbReference type="Proteomes" id="UP000014760"/>
    </source>
</evidence>
<protein>
    <recommendedName>
        <fullName evidence="7">MICOS complex subunit</fullName>
    </recommendedName>
</protein>
<reference evidence="10" key="3">
    <citation type="submission" date="2015-06" db="UniProtKB">
        <authorList>
            <consortium name="EnsemblMetazoa"/>
        </authorList>
    </citation>
    <scope>IDENTIFICATION</scope>
</reference>
<feature type="region of interest" description="Disordered" evidence="8">
    <location>
        <begin position="175"/>
        <end position="198"/>
    </location>
</feature>
<dbReference type="STRING" id="283909.R7VIR6"/>
<dbReference type="FunCoup" id="R7VIR6">
    <property type="interactions" value="367"/>
</dbReference>
<evidence type="ECO:0000256" key="2">
    <source>
        <dbReference type="ARBA" id="ARBA00010904"/>
    </source>
</evidence>
<proteinExistence type="inferred from homology"/>
<evidence type="ECO:0000256" key="8">
    <source>
        <dbReference type="SAM" id="MobiDB-lite"/>
    </source>
</evidence>
<dbReference type="EMBL" id="AMQN01003779">
    <property type="status" value="NOT_ANNOTATED_CDS"/>
    <property type="molecule type" value="Genomic_DNA"/>
</dbReference>
<keyword evidence="3 7" id="KW-0812">Transmembrane</keyword>
<comment type="similarity">
    <text evidence="2">Belongs to the apolipoprotein O/MICOS complex subunit Mic27 family.</text>
</comment>
<evidence type="ECO:0000313" key="9">
    <source>
        <dbReference type="EMBL" id="ELU18524.1"/>
    </source>
</evidence>
<evidence type="ECO:0000313" key="10">
    <source>
        <dbReference type="EnsemblMetazoa" id="CapteP219850"/>
    </source>
</evidence>
<keyword evidence="4 7" id="KW-1133">Transmembrane helix</keyword>
<dbReference type="PANTHER" id="PTHR14564">
    <property type="entry name" value="MICOS COMPLEX SUBUNIT MIC26 / MIC27 FAMILY MEMBER"/>
    <property type="match status" value="1"/>
</dbReference>
<dbReference type="GO" id="GO:0061617">
    <property type="term" value="C:MICOS complex"/>
    <property type="evidence" value="ECO:0007669"/>
    <property type="project" value="UniProtKB-UniRule"/>
</dbReference>
<reference evidence="9 11" key="2">
    <citation type="journal article" date="2013" name="Nature">
        <title>Insights into bilaterian evolution from three spiralian genomes.</title>
        <authorList>
            <person name="Simakov O."/>
            <person name="Marletaz F."/>
            <person name="Cho S.J."/>
            <person name="Edsinger-Gonzales E."/>
            <person name="Havlak P."/>
            <person name="Hellsten U."/>
            <person name="Kuo D.H."/>
            <person name="Larsson T."/>
            <person name="Lv J."/>
            <person name="Arendt D."/>
            <person name="Savage R."/>
            <person name="Osoegawa K."/>
            <person name="de Jong P."/>
            <person name="Grimwood J."/>
            <person name="Chapman J.A."/>
            <person name="Shapiro H."/>
            <person name="Aerts A."/>
            <person name="Otillar R.P."/>
            <person name="Terry A.Y."/>
            <person name="Boore J.L."/>
            <person name="Grigoriev I.V."/>
            <person name="Lindberg D.R."/>
            <person name="Seaver E.C."/>
            <person name="Weisblat D.A."/>
            <person name="Putnam N.H."/>
            <person name="Rokhsar D.S."/>
        </authorList>
    </citation>
    <scope>NUCLEOTIDE SEQUENCE</scope>
    <source>
        <strain evidence="9 11">I ESC-2004</strain>
    </source>
</reference>
<dbReference type="EnsemblMetazoa" id="CapteT219850">
    <property type="protein sequence ID" value="CapteP219850"/>
    <property type="gene ID" value="CapteG219850"/>
</dbReference>
<evidence type="ECO:0000256" key="5">
    <source>
        <dbReference type="ARBA" id="ARBA00023128"/>
    </source>
</evidence>
<comment type="function">
    <text evidence="7">Component of the MICOS complex, a large protein complex of the mitochondrial inner membrane that plays crucial roles in the maintenance of crista junctions, inner membrane architecture, and formation of contact sites to the outer membrane.</text>
</comment>
<dbReference type="Pfam" id="PF09769">
    <property type="entry name" value="ApoO"/>
    <property type="match status" value="1"/>
</dbReference>
<dbReference type="InterPro" id="IPR033182">
    <property type="entry name" value="MIC26/MIC27_animal"/>
</dbReference>
<reference evidence="11" key="1">
    <citation type="submission" date="2012-12" db="EMBL/GenBank/DDBJ databases">
        <authorList>
            <person name="Hellsten U."/>
            <person name="Grimwood J."/>
            <person name="Chapman J.A."/>
            <person name="Shapiro H."/>
            <person name="Aerts A."/>
            <person name="Otillar R.P."/>
            <person name="Terry A.Y."/>
            <person name="Boore J.L."/>
            <person name="Simakov O."/>
            <person name="Marletaz F."/>
            <person name="Cho S.-J."/>
            <person name="Edsinger-Gonzales E."/>
            <person name="Havlak P."/>
            <person name="Kuo D.-H."/>
            <person name="Larsson T."/>
            <person name="Lv J."/>
            <person name="Arendt D."/>
            <person name="Savage R."/>
            <person name="Osoegawa K."/>
            <person name="de Jong P."/>
            <person name="Lindberg D.R."/>
            <person name="Seaver E.C."/>
            <person name="Weisblat D.A."/>
            <person name="Putnam N.H."/>
            <person name="Grigoriev I.V."/>
            <person name="Rokhsar D.S."/>
        </authorList>
    </citation>
    <scope>NUCLEOTIDE SEQUENCE</scope>
    <source>
        <strain evidence="11">I ESC-2004</strain>
    </source>
</reference>
<sequence length="198" mass="21647">MPSKQMLRRSTLLASSLVAPISLVNIQAAEKSERNMKASQLPLYGSPSPTQYEYIEENGGDFRKLVSKVRKAVWNYMDSMKGTTEVAKEKFEIGKAHSSNLMYRIQEDTGLLGRSVIIVVAGLGGTVLGYRSGYGRRLFYATSGMVSAAALCYPNEAVEIADNLKQRIMQSFKDVTGGQTTENKVSGEPSSKDSNKSS</sequence>
<comment type="subcellular location">
    <subcellularLocation>
        <location evidence="7">Mitochondrion inner membrane</location>
    </subcellularLocation>
    <subcellularLocation>
        <location evidence="1">Mitochondrion membrane</location>
    </subcellularLocation>
</comment>
<evidence type="ECO:0000256" key="3">
    <source>
        <dbReference type="ARBA" id="ARBA00022692"/>
    </source>
</evidence>
<dbReference type="Proteomes" id="UP000014760">
    <property type="component" value="Unassembled WGS sequence"/>
</dbReference>
<evidence type="ECO:0000256" key="7">
    <source>
        <dbReference type="RuleBase" id="RU363021"/>
    </source>
</evidence>
<keyword evidence="6 7" id="KW-0472">Membrane</keyword>